<accession>A0AC34QNS1</accession>
<dbReference type="WBParaSite" id="JU765_v2.g18103.t1">
    <property type="protein sequence ID" value="JU765_v2.g18103.t1"/>
    <property type="gene ID" value="JU765_v2.g18103"/>
</dbReference>
<sequence>MTTSTTFNTRMLYKNRSAASVISYSSRQIPFWEYRRNQFSWLCGLVTPKVFYVSIHILTITFAALIGMACGGRISGTCPVPVMQAFVAISDPTLTGKNFETMLHHFSSLKVLIFSWFSILSSIISLFGFQQAIQLARFGRFHHDGRVRIKIHPMFYVIPTIVCYIICAILIMFWTYYVLQDQLQPHLSQSSIKRSVDVPKFIFYTLQPHLSQSSIKRSVDVPKFIFYTVCPLITTWSLVFYIIYGLVRTILYINVLCVHWNDAADSPTVQPMFRHRSIESRCSHGSKRSVKSHSNHNISTLEEGEAKLLDVSIEEKFGTWKSQKLEAIIEEREVE</sequence>
<reference evidence="2" key="1">
    <citation type="submission" date="2022-11" db="UniProtKB">
        <authorList>
            <consortium name="WormBaseParasite"/>
        </authorList>
    </citation>
    <scope>IDENTIFICATION</scope>
</reference>
<evidence type="ECO:0000313" key="2">
    <source>
        <dbReference type="WBParaSite" id="JU765_v2.g18103.t1"/>
    </source>
</evidence>
<proteinExistence type="predicted"/>
<dbReference type="Proteomes" id="UP000887576">
    <property type="component" value="Unplaced"/>
</dbReference>
<protein>
    <submittedName>
        <fullName evidence="2">Uncharacterized protein</fullName>
    </submittedName>
</protein>
<organism evidence="1 2">
    <name type="scientific">Panagrolaimus sp. JU765</name>
    <dbReference type="NCBI Taxonomy" id="591449"/>
    <lineage>
        <taxon>Eukaryota</taxon>
        <taxon>Metazoa</taxon>
        <taxon>Ecdysozoa</taxon>
        <taxon>Nematoda</taxon>
        <taxon>Chromadorea</taxon>
        <taxon>Rhabditida</taxon>
        <taxon>Tylenchina</taxon>
        <taxon>Panagrolaimomorpha</taxon>
        <taxon>Panagrolaimoidea</taxon>
        <taxon>Panagrolaimidae</taxon>
        <taxon>Panagrolaimus</taxon>
    </lineage>
</organism>
<name>A0AC34QNS1_9BILA</name>
<evidence type="ECO:0000313" key="1">
    <source>
        <dbReference type="Proteomes" id="UP000887576"/>
    </source>
</evidence>